<feature type="transmembrane region" description="Helical" evidence="2">
    <location>
        <begin position="165"/>
        <end position="185"/>
    </location>
</feature>
<proteinExistence type="predicted"/>
<evidence type="ECO:0000313" key="4">
    <source>
        <dbReference type="WBParaSite" id="ACRNAN_scaffold236.g12931.t1"/>
    </source>
</evidence>
<organism evidence="3 4">
    <name type="scientific">Acrobeloides nanus</name>
    <dbReference type="NCBI Taxonomy" id="290746"/>
    <lineage>
        <taxon>Eukaryota</taxon>
        <taxon>Metazoa</taxon>
        <taxon>Ecdysozoa</taxon>
        <taxon>Nematoda</taxon>
        <taxon>Chromadorea</taxon>
        <taxon>Rhabditida</taxon>
        <taxon>Tylenchina</taxon>
        <taxon>Cephalobomorpha</taxon>
        <taxon>Cephaloboidea</taxon>
        <taxon>Cephalobidae</taxon>
        <taxon>Acrobeloides</taxon>
    </lineage>
</organism>
<dbReference type="WBParaSite" id="ACRNAN_scaffold236.g12931.t1">
    <property type="protein sequence ID" value="ACRNAN_scaffold236.g12931.t1"/>
    <property type="gene ID" value="ACRNAN_scaffold236.g12931"/>
</dbReference>
<name>A0A914DFL0_9BILA</name>
<dbReference type="Proteomes" id="UP000887540">
    <property type="component" value="Unplaced"/>
</dbReference>
<keyword evidence="3" id="KW-1185">Reference proteome</keyword>
<reference evidence="4" key="1">
    <citation type="submission" date="2022-11" db="UniProtKB">
        <authorList>
            <consortium name="WormBaseParasite"/>
        </authorList>
    </citation>
    <scope>IDENTIFICATION</scope>
</reference>
<evidence type="ECO:0000313" key="3">
    <source>
        <dbReference type="Proteomes" id="UP000887540"/>
    </source>
</evidence>
<keyword evidence="2" id="KW-0472">Membrane</keyword>
<feature type="compositionally biased region" description="Polar residues" evidence="1">
    <location>
        <begin position="47"/>
        <end position="57"/>
    </location>
</feature>
<protein>
    <submittedName>
        <fullName evidence="4">PRA1 family protein</fullName>
    </submittedName>
</protein>
<evidence type="ECO:0000256" key="2">
    <source>
        <dbReference type="SAM" id="Phobius"/>
    </source>
</evidence>
<keyword evidence="2" id="KW-1133">Transmembrane helix</keyword>
<evidence type="ECO:0000256" key="1">
    <source>
        <dbReference type="SAM" id="MobiDB-lite"/>
    </source>
</evidence>
<sequence length="194" mass="22274">MDTAAERRDRRKKKILENAEQRINAILKGPDGIENRPAPVIEGEPISPSSGDESQRTISFEDTEEVQAKNEIHYMEPLYFEFVNQNRQIAFFAGIFLRILVLIGVLTNVVWPWILGCTTFEIFVFQKKKVRYPKHSYAINFLSYSGLTEENVLIIGLMMDILYEILLNSVIAVFAFLSLHALILFGKYISEIVL</sequence>
<feature type="region of interest" description="Disordered" evidence="1">
    <location>
        <begin position="29"/>
        <end position="57"/>
    </location>
</feature>
<keyword evidence="2" id="KW-0812">Transmembrane</keyword>
<feature type="transmembrane region" description="Helical" evidence="2">
    <location>
        <begin position="89"/>
        <end position="116"/>
    </location>
</feature>
<dbReference type="AlphaFoldDB" id="A0A914DFL0"/>
<accession>A0A914DFL0</accession>